<comment type="similarity">
    <text evidence="9">In the C-terminal section; belongs to the helicase family. RecG subfamily.</text>
</comment>
<dbReference type="PANTHER" id="PTHR47964:SF1">
    <property type="entry name" value="ATP-DEPENDENT DNA HELICASE HOMOLOG RECG, CHLOROPLASTIC"/>
    <property type="match status" value="1"/>
</dbReference>
<dbReference type="RefSeq" id="WP_150000579.1">
    <property type="nucleotide sequence ID" value="NZ_BKCL01000005.1"/>
</dbReference>
<dbReference type="Pfam" id="PF03461">
    <property type="entry name" value="TRCF"/>
    <property type="match status" value="1"/>
</dbReference>
<gene>
    <name evidence="9 12" type="primary">mfd</name>
    <name evidence="12" type="ORF">JCM17844_18830</name>
    <name evidence="13" type="ORF">JCM17845_12200</name>
</gene>
<dbReference type="SUPFAM" id="SSF52540">
    <property type="entry name" value="P-loop containing nucleoside triphosphate hydrolases"/>
    <property type="match status" value="4"/>
</dbReference>
<dbReference type="GO" id="GO:0016787">
    <property type="term" value="F:hydrolase activity"/>
    <property type="evidence" value="ECO:0007669"/>
    <property type="project" value="UniProtKB-KW"/>
</dbReference>
<dbReference type="SMART" id="SM00490">
    <property type="entry name" value="HELICc"/>
    <property type="match status" value="1"/>
</dbReference>
<dbReference type="EMBL" id="BKCL01000005">
    <property type="protein sequence ID" value="GEQ98246.1"/>
    <property type="molecule type" value="Genomic_DNA"/>
</dbReference>
<dbReference type="PROSITE" id="PS51194">
    <property type="entry name" value="HELICASE_CTER"/>
    <property type="match status" value="1"/>
</dbReference>
<evidence type="ECO:0000259" key="10">
    <source>
        <dbReference type="PROSITE" id="PS51192"/>
    </source>
</evidence>
<dbReference type="NCBIfam" id="TIGR00580">
    <property type="entry name" value="mfd"/>
    <property type="match status" value="1"/>
</dbReference>
<accession>A0A5A7MXK4</accession>
<dbReference type="Pfam" id="PF21132">
    <property type="entry name" value="MFD_D3"/>
    <property type="match status" value="1"/>
</dbReference>
<dbReference type="EMBL" id="BKCM01000005">
    <property type="protein sequence ID" value="GER00597.1"/>
    <property type="molecule type" value="Genomic_DNA"/>
</dbReference>
<dbReference type="InterPro" id="IPR011545">
    <property type="entry name" value="DEAD/DEAH_box_helicase_dom"/>
</dbReference>
<dbReference type="GO" id="GO:0000716">
    <property type="term" value="P:transcription-coupled nucleotide-excision repair, DNA damage recognition"/>
    <property type="evidence" value="ECO:0007669"/>
    <property type="project" value="UniProtKB-UniRule"/>
</dbReference>
<dbReference type="SMART" id="SM01058">
    <property type="entry name" value="CarD_TRCF"/>
    <property type="match status" value="1"/>
</dbReference>
<feature type="domain" description="Helicase C-terminal" evidence="11">
    <location>
        <begin position="814"/>
        <end position="968"/>
    </location>
</feature>
<name>A0A5A7MR19_9PROT</name>
<dbReference type="Pfam" id="PF00270">
    <property type="entry name" value="DEAD"/>
    <property type="match status" value="1"/>
</dbReference>
<keyword evidence="7 9" id="KW-0238">DNA-binding</keyword>
<dbReference type="InterPro" id="IPR041471">
    <property type="entry name" value="UvrB_inter"/>
</dbReference>
<evidence type="ECO:0000256" key="4">
    <source>
        <dbReference type="ARBA" id="ARBA00022801"/>
    </source>
</evidence>
<dbReference type="InterPro" id="IPR048635">
    <property type="entry name" value="MFD_D3"/>
</dbReference>
<evidence type="ECO:0000256" key="5">
    <source>
        <dbReference type="ARBA" id="ARBA00022806"/>
    </source>
</evidence>
<dbReference type="Proteomes" id="UP000325187">
    <property type="component" value="Unassembled WGS sequence"/>
</dbReference>
<dbReference type="Pfam" id="PF02559">
    <property type="entry name" value="CarD_TRCF_RID"/>
    <property type="match status" value="1"/>
</dbReference>
<comment type="function">
    <text evidence="9">Couples transcription and DNA repair by recognizing RNA polymerase (RNAP) stalled at DNA lesions. Mediates ATP-dependent release of RNAP and its truncated transcript from the DNA, and recruitment of nucleotide excision repair machinery to the damaged site.</text>
</comment>
<dbReference type="EC" id="3.6.4.-" evidence="9"/>
<evidence type="ECO:0000256" key="8">
    <source>
        <dbReference type="ARBA" id="ARBA00023204"/>
    </source>
</evidence>
<evidence type="ECO:0000256" key="1">
    <source>
        <dbReference type="ARBA" id="ARBA00022490"/>
    </source>
</evidence>
<dbReference type="InterPro" id="IPR003711">
    <property type="entry name" value="CarD-like/TRCF_RID"/>
</dbReference>
<dbReference type="GO" id="GO:0006355">
    <property type="term" value="P:regulation of DNA-templated transcription"/>
    <property type="evidence" value="ECO:0007669"/>
    <property type="project" value="UniProtKB-UniRule"/>
</dbReference>
<dbReference type="Gene3D" id="2.40.10.170">
    <property type="match status" value="1"/>
</dbReference>
<dbReference type="GO" id="GO:0005737">
    <property type="term" value="C:cytoplasm"/>
    <property type="evidence" value="ECO:0007669"/>
    <property type="project" value="UniProtKB-SubCell"/>
</dbReference>
<comment type="caution">
    <text evidence="12">The sequence shown here is derived from an EMBL/GenBank/DDBJ whole genome shotgun (WGS) entry which is preliminary data.</text>
</comment>
<dbReference type="HAMAP" id="MF_00969">
    <property type="entry name" value="TRCF"/>
    <property type="match status" value="1"/>
</dbReference>
<dbReference type="InterPro" id="IPR036101">
    <property type="entry name" value="CarD-like/TRCF_RID_sf"/>
</dbReference>
<dbReference type="SUPFAM" id="SSF141259">
    <property type="entry name" value="CarD-like"/>
    <property type="match status" value="1"/>
</dbReference>
<proteinExistence type="inferred from homology"/>
<evidence type="ECO:0000256" key="6">
    <source>
        <dbReference type="ARBA" id="ARBA00022840"/>
    </source>
</evidence>
<dbReference type="SMART" id="SM00982">
    <property type="entry name" value="TRCF"/>
    <property type="match status" value="1"/>
</dbReference>
<dbReference type="Gene3D" id="3.40.50.11180">
    <property type="match status" value="1"/>
</dbReference>
<dbReference type="AlphaFoldDB" id="A0A5A7MR19"/>
<dbReference type="SUPFAM" id="SSF143517">
    <property type="entry name" value="TRCF domain-like"/>
    <property type="match status" value="1"/>
</dbReference>
<evidence type="ECO:0000256" key="9">
    <source>
        <dbReference type="HAMAP-Rule" id="MF_00969"/>
    </source>
</evidence>
<keyword evidence="4 9" id="KW-0378">Hydrolase</keyword>
<dbReference type="InterPro" id="IPR014001">
    <property type="entry name" value="Helicase_ATP-bd"/>
</dbReference>
<keyword evidence="5" id="KW-0347">Helicase</keyword>
<protein>
    <recommendedName>
        <fullName evidence="9">Transcription-repair-coupling factor</fullName>
        <shortName evidence="9">TRCF</shortName>
        <ecNumber evidence="9">3.6.4.-</ecNumber>
    </recommendedName>
</protein>
<dbReference type="InterPro" id="IPR004576">
    <property type="entry name" value="Mfd"/>
</dbReference>
<evidence type="ECO:0000259" key="11">
    <source>
        <dbReference type="PROSITE" id="PS51194"/>
    </source>
</evidence>
<dbReference type="GO" id="GO:0003684">
    <property type="term" value="F:damaged DNA binding"/>
    <property type="evidence" value="ECO:0007669"/>
    <property type="project" value="InterPro"/>
</dbReference>
<dbReference type="GO" id="GO:0003678">
    <property type="term" value="F:DNA helicase activity"/>
    <property type="evidence" value="ECO:0007669"/>
    <property type="project" value="TreeGrafter"/>
</dbReference>
<evidence type="ECO:0000313" key="15">
    <source>
        <dbReference type="Proteomes" id="UP000325187"/>
    </source>
</evidence>
<dbReference type="Gene3D" id="3.40.50.11140">
    <property type="match status" value="1"/>
</dbReference>
<dbReference type="Gene3D" id="3.90.1150.50">
    <property type="entry name" value="Transcription-repair-coupling factor, D7 domain"/>
    <property type="match status" value="1"/>
</dbReference>
<dbReference type="Pfam" id="PF00271">
    <property type="entry name" value="Helicase_C"/>
    <property type="match status" value="1"/>
</dbReference>
<keyword evidence="8 9" id="KW-0234">DNA repair</keyword>
<reference evidence="14 15" key="1">
    <citation type="submission" date="2019-09" db="EMBL/GenBank/DDBJ databases">
        <title>NBRP : Genome information of microbial organism related human and environment.</title>
        <authorList>
            <person name="Hattori M."/>
            <person name="Oshima K."/>
            <person name="Inaba H."/>
            <person name="Suda W."/>
            <person name="Sakamoto M."/>
            <person name="Iino T."/>
            <person name="Kitahara M."/>
            <person name="Oshida Y."/>
            <person name="Iida T."/>
            <person name="Kudo T."/>
            <person name="Itoh T."/>
            <person name="Ohkuma M."/>
        </authorList>
    </citation>
    <scope>NUCLEOTIDE SEQUENCE [LARGE SCALE GENOMIC DNA]</scope>
    <source>
        <strain evidence="12 14">Hi-2</strain>
        <strain evidence="13 15">Mie-1</strain>
    </source>
</reference>
<comment type="subcellular location">
    <subcellularLocation>
        <location evidence="9">Cytoplasm</location>
    </subcellularLocation>
</comment>
<dbReference type="PROSITE" id="PS51192">
    <property type="entry name" value="HELICASE_ATP_BIND_1"/>
    <property type="match status" value="1"/>
</dbReference>
<dbReference type="Gene3D" id="3.40.50.300">
    <property type="entry name" value="P-loop containing nucleotide triphosphate hydrolases"/>
    <property type="match status" value="2"/>
</dbReference>
<keyword evidence="1 9" id="KW-0963">Cytoplasm</keyword>
<dbReference type="InterPro" id="IPR047112">
    <property type="entry name" value="RecG/Mfd"/>
</dbReference>
<comment type="similarity">
    <text evidence="9">In the N-terminal section; belongs to the UvrB family.</text>
</comment>
<accession>A0A5A7MR19</accession>
<dbReference type="Gene3D" id="3.30.2060.10">
    <property type="entry name" value="Penicillin-binding protein 1b domain"/>
    <property type="match status" value="1"/>
</dbReference>
<sequence>MADLATLLKADRPQTLAGVPEGFDALVLGDLAQAAQSRLGAVPLLHIAREDRRISELTEQIAFFAPEIEVIALPAWDCLPYDRVSPNGEIMARRMAALTRLATTKPSGPRIVLTTISAALQRVPARDFVTSQSFCAKPGDSIDISALTAFLTKGGYSRSSQVTEPGEFAQRGGLIDIFPPDARSPIRLDLFGDELDQLRCFDPLSQRTTGKLDRIDLRPVGEFALDETAIRRFRKTYVETFGAVTDSDPLYEAISEGRRYQGAEHWLPLFHDRMETLFDYLPDALVSLDHQASEAATQRIESICDYYETRKEATKAKVKTALSSPYKPLMPGTLYLDHDEWDDLLGERAARTFSPFAAPSSDIVVNFDGKVGRNFAPERQNRDINIYDALRTYVSGLLKDKKRVVLATYSDGARQRMQTVLADHKLHKTAPAQNWDEARALPKQTVALAVMALEHGFDTPDLAVVTEQDILGDRLIRKGRKARRGDDFLRDASALSPGNLVVHVDHGVGRFEGLETIEVSGAPHDCVALTYRDGDKLFVPVENIDVLSRYGSEGTDNELDKLGGHAWQAKKARMKKRIRDMAEGLIKIAATRALKHAETFSAPAGLYDEFASRFPYTETDDQLRAIEDVSSDLISGKPMDRLVCGDVGFGKTEVALRAAFIAVMAGQQVAVVAPTTLLARQHAQNFTERFRGLPVRIEQLSRLISPKEARTTKDGLRDGTVDIVVGTHALLGKTIEFKRLGLLIIDEEQHFGVAHKEKLKQLKADVHVLTLTATPIPRTLQLAMSGIRDLSLIATPPVDRLAVRTFVMPFDDVVIREALLREHFRGGQSFYVVPRIADLEEAQAFLRDSVPEVKVITAHGQMSPAQIEDTMTSFYEGRYDVLLSTTIVESGLDIPRANTLIIHRADMFGLAQLYQLRGRVGRSKVRAYAYLTHPANRIMTIGAQKRLEVLQSLDTLGAGFTLASHDMDIRGAGNLLGDEQSGHIKEVGVELYQQMLEEAVAAARDGGAEDAQDDGALSPQINVGATVLIPETYVEDLNLRMALYRRIADLDSKPEIEGFAAELIDRFGPIPTEVDQLLSVIEIKIACMAAGISKIDAGPKGITVSFHRDRFANPGGLVEFISKQKVTAKLRPDHKLVYLARIDSVERRLKVVKQLALGISKVAQKAKQAA</sequence>
<dbReference type="InterPro" id="IPR005118">
    <property type="entry name" value="TRCF_C"/>
</dbReference>
<feature type="domain" description="Helicase ATP-binding" evidence="10">
    <location>
        <begin position="632"/>
        <end position="793"/>
    </location>
</feature>
<evidence type="ECO:0000313" key="12">
    <source>
        <dbReference type="EMBL" id="GEQ98246.1"/>
    </source>
</evidence>
<keyword evidence="3 9" id="KW-0227">DNA damage</keyword>
<keyword evidence="15" id="KW-1185">Reference proteome</keyword>
<evidence type="ECO:0000313" key="13">
    <source>
        <dbReference type="EMBL" id="GER00597.1"/>
    </source>
</evidence>
<evidence type="ECO:0000256" key="2">
    <source>
        <dbReference type="ARBA" id="ARBA00022741"/>
    </source>
</evidence>
<dbReference type="SMART" id="SM00487">
    <property type="entry name" value="DEXDc"/>
    <property type="match status" value="1"/>
</dbReference>
<dbReference type="Pfam" id="PF17757">
    <property type="entry name" value="UvrB_inter"/>
    <property type="match status" value="1"/>
</dbReference>
<evidence type="ECO:0000256" key="7">
    <source>
        <dbReference type="ARBA" id="ARBA00023125"/>
    </source>
</evidence>
<dbReference type="InterPro" id="IPR037235">
    <property type="entry name" value="TRCF-like_C_D7"/>
</dbReference>
<evidence type="ECO:0000313" key="14">
    <source>
        <dbReference type="Proteomes" id="UP000322084"/>
    </source>
</evidence>
<organism evidence="12 14">
    <name type="scientific">Iodidimonas gelatinilytica</name>
    <dbReference type="NCBI Taxonomy" id="1236966"/>
    <lineage>
        <taxon>Bacteria</taxon>
        <taxon>Pseudomonadati</taxon>
        <taxon>Pseudomonadota</taxon>
        <taxon>Alphaproteobacteria</taxon>
        <taxon>Iodidimonadales</taxon>
        <taxon>Iodidimonadaceae</taxon>
        <taxon>Iodidimonas</taxon>
    </lineage>
</organism>
<keyword evidence="6 9" id="KW-0067">ATP-binding</keyword>
<keyword evidence="2 9" id="KW-0547">Nucleotide-binding</keyword>
<dbReference type="PANTHER" id="PTHR47964">
    <property type="entry name" value="ATP-DEPENDENT DNA HELICASE HOMOLOG RECG, CHLOROPLASTIC"/>
    <property type="match status" value="1"/>
</dbReference>
<dbReference type="InterPro" id="IPR001650">
    <property type="entry name" value="Helicase_C-like"/>
</dbReference>
<dbReference type="InterPro" id="IPR027417">
    <property type="entry name" value="P-loop_NTPase"/>
</dbReference>
<evidence type="ECO:0000256" key="3">
    <source>
        <dbReference type="ARBA" id="ARBA00022763"/>
    </source>
</evidence>
<dbReference type="GO" id="GO:0005524">
    <property type="term" value="F:ATP binding"/>
    <property type="evidence" value="ECO:0007669"/>
    <property type="project" value="UniProtKB-UniRule"/>
</dbReference>
<dbReference type="CDD" id="cd17991">
    <property type="entry name" value="DEXHc_TRCF"/>
    <property type="match status" value="1"/>
</dbReference>
<dbReference type="Proteomes" id="UP000322084">
    <property type="component" value="Unassembled WGS sequence"/>
</dbReference>